<evidence type="ECO:0000313" key="1">
    <source>
        <dbReference type="EMBL" id="VCW68289.1"/>
    </source>
</evidence>
<gene>
    <name evidence="1" type="ORF">BN2614_LOCUS1</name>
</gene>
<dbReference type="AlphaFoldDB" id="A0A9X9PVG0"/>
<name>A0A9X9PVG0_GULGU</name>
<dbReference type="EMBL" id="CYRY02003702">
    <property type="protein sequence ID" value="VCW68289.1"/>
    <property type="molecule type" value="Genomic_DNA"/>
</dbReference>
<keyword evidence="2" id="KW-1185">Reference proteome</keyword>
<comment type="caution">
    <text evidence="1">The sequence shown here is derived from an EMBL/GenBank/DDBJ whole genome shotgun (WGS) entry which is preliminary data.</text>
</comment>
<sequence>MIVFILFSNHRLDGNTKFLKHATFSQFSVTLYKVVYKFSKRFQANYDP</sequence>
<reference evidence="1 2" key="1">
    <citation type="submission" date="2018-10" db="EMBL/GenBank/DDBJ databases">
        <authorList>
            <person name="Ekblom R."/>
            <person name="Jareborg N."/>
        </authorList>
    </citation>
    <scope>NUCLEOTIDE SEQUENCE [LARGE SCALE GENOMIC DNA]</scope>
    <source>
        <tissue evidence="1">Muscle</tissue>
    </source>
</reference>
<dbReference type="Proteomes" id="UP000269945">
    <property type="component" value="Unassembled WGS sequence"/>
</dbReference>
<accession>A0A9X9PVG0</accession>
<organism evidence="1 2">
    <name type="scientific">Gulo gulo</name>
    <name type="common">Wolverine</name>
    <name type="synonym">Gluton</name>
    <dbReference type="NCBI Taxonomy" id="48420"/>
    <lineage>
        <taxon>Eukaryota</taxon>
        <taxon>Metazoa</taxon>
        <taxon>Chordata</taxon>
        <taxon>Craniata</taxon>
        <taxon>Vertebrata</taxon>
        <taxon>Euteleostomi</taxon>
        <taxon>Mammalia</taxon>
        <taxon>Eutheria</taxon>
        <taxon>Laurasiatheria</taxon>
        <taxon>Carnivora</taxon>
        <taxon>Caniformia</taxon>
        <taxon>Musteloidea</taxon>
        <taxon>Mustelidae</taxon>
        <taxon>Guloninae</taxon>
        <taxon>Gulo</taxon>
    </lineage>
</organism>
<proteinExistence type="predicted"/>
<protein>
    <submittedName>
        <fullName evidence="1">Uncharacterized protein</fullName>
    </submittedName>
</protein>
<evidence type="ECO:0000313" key="2">
    <source>
        <dbReference type="Proteomes" id="UP000269945"/>
    </source>
</evidence>